<feature type="domain" description="PAS" evidence="3">
    <location>
        <begin position="5"/>
        <end position="69"/>
    </location>
</feature>
<dbReference type="FunFam" id="3.30.70.270:FF:000001">
    <property type="entry name" value="Diguanylate cyclase domain protein"/>
    <property type="match status" value="1"/>
</dbReference>
<dbReference type="SUPFAM" id="SSF55785">
    <property type="entry name" value="PYP-like sensor domain (PAS domain)"/>
    <property type="match status" value="1"/>
</dbReference>
<evidence type="ECO:0000256" key="2">
    <source>
        <dbReference type="ARBA" id="ARBA00034247"/>
    </source>
</evidence>
<dbReference type="RefSeq" id="WP_020773836.1">
    <property type="nucleotide sequence ID" value="NZ_ANIK01000056.1"/>
</dbReference>
<gene>
    <name evidence="5" type="ORF">LEP1GSC194_0124</name>
</gene>
<dbReference type="InterPro" id="IPR000014">
    <property type="entry name" value="PAS"/>
</dbReference>
<dbReference type="Gene3D" id="3.30.70.270">
    <property type="match status" value="1"/>
</dbReference>
<dbReference type="PANTHER" id="PTHR45138">
    <property type="entry name" value="REGULATORY COMPONENTS OF SENSORY TRANSDUCTION SYSTEM"/>
    <property type="match status" value="1"/>
</dbReference>
<protein>
    <recommendedName>
        <fullName evidence="1">diguanylate cyclase</fullName>
        <ecNumber evidence="1">2.7.7.65</ecNumber>
    </recommendedName>
</protein>
<evidence type="ECO:0000313" key="5">
    <source>
        <dbReference type="EMBL" id="EMJ94151.1"/>
    </source>
</evidence>
<evidence type="ECO:0000259" key="4">
    <source>
        <dbReference type="PROSITE" id="PS50887"/>
    </source>
</evidence>
<dbReference type="PANTHER" id="PTHR45138:SF9">
    <property type="entry name" value="DIGUANYLATE CYCLASE DGCM-RELATED"/>
    <property type="match status" value="1"/>
</dbReference>
<feature type="domain" description="GGDEF" evidence="4">
    <location>
        <begin position="172"/>
        <end position="308"/>
    </location>
</feature>
<dbReference type="EMBL" id="ANIK01000056">
    <property type="protein sequence ID" value="EMJ94151.1"/>
    <property type="molecule type" value="Genomic_DNA"/>
</dbReference>
<dbReference type="GO" id="GO:1902201">
    <property type="term" value="P:negative regulation of bacterial-type flagellum-dependent cell motility"/>
    <property type="evidence" value="ECO:0007669"/>
    <property type="project" value="TreeGrafter"/>
</dbReference>
<dbReference type="SUPFAM" id="SSF55073">
    <property type="entry name" value="Nucleotide cyclase"/>
    <property type="match status" value="1"/>
</dbReference>
<dbReference type="PATRIC" id="fig|1218565.3.peg.2638"/>
<dbReference type="Pfam" id="PF08447">
    <property type="entry name" value="PAS_3"/>
    <property type="match status" value="1"/>
</dbReference>
<dbReference type="SMART" id="SM00267">
    <property type="entry name" value="GGDEF"/>
    <property type="match status" value="1"/>
</dbReference>
<dbReference type="OrthoDB" id="9805474at2"/>
<dbReference type="Proteomes" id="UP000011988">
    <property type="component" value="Unassembled WGS sequence"/>
</dbReference>
<dbReference type="AlphaFoldDB" id="M6CUH4"/>
<dbReference type="Pfam" id="PF00990">
    <property type="entry name" value="GGDEF"/>
    <property type="match status" value="1"/>
</dbReference>
<comment type="caution">
    <text evidence="5">The sequence shown here is derived from an EMBL/GenBank/DDBJ whole genome shotgun (WGS) entry which is preliminary data.</text>
</comment>
<dbReference type="Gene3D" id="3.30.450.20">
    <property type="entry name" value="PAS domain"/>
    <property type="match status" value="1"/>
</dbReference>
<dbReference type="NCBIfam" id="TIGR00254">
    <property type="entry name" value="GGDEF"/>
    <property type="match status" value="1"/>
</dbReference>
<dbReference type="EC" id="2.7.7.65" evidence="1"/>
<dbReference type="GO" id="GO:0052621">
    <property type="term" value="F:diguanylate cyclase activity"/>
    <property type="evidence" value="ECO:0007669"/>
    <property type="project" value="UniProtKB-EC"/>
</dbReference>
<organism evidence="5 6">
    <name type="scientific">Leptospira alstonii serovar Sichuan str. 79601</name>
    <dbReference type="NCBI Taxonomy" id="1218565"/>
    <lineage>
        <taxon>Bacteria</taxon>
        <taxon>Pseudomonadati</taxon>
        <taxon>Spirochaetota</taxon>
        <taxon>Spirochaetia</taxon>
        <taxon>Leptospirales</taxon>
        <taxon>Leptospiraceae</taxon>
        <taxon>Leptospira</taxon>
    </lineage>
</organism>
<evidence type="ECO:0000259" key="3">
    <source>
        <dbReference type="PROSITE" id="PS50112"/>
    </source>
</evidence>
<dbReference type="GO" id="GO:0005886">
    <property type="term" value="C:plasma membrane"/>
    <property type="evidence" value="ECO:0007669"/>
    <property type="project" value="TreeGrafter"/>
</dbReference>
<dbReference type="InterPro" id="IPR029787">
    <property type="entry name" value="Nucleotide_cyclase"/>
</dbReference>
<evidence type="ECO:0000256" key="1">
    <source>
        <dbReference type="ARBA" id="ARBA00012528"/>
    </source>
</evidence>
<dbReference type="InterPro" id="IPR043128">
    <property type="entry name" value="Rev_trsase/Diguanyl_cyclase"/>
</dbReference>
<dbReference type="SMART" id="SM00091">
    <property type="entry name" value="PAS"/>
    <property type="match status" value="1"/>
</dbReference>
<dbReference type="PROSITE" id="PS50112">
    <property type="entry name" value="PAS"/>
    <property type="match status" value="1"/>
</dbReference>
<dbReference type="GO" id="GO:0043709">
    <property type="term" value="P:cell adhesion involved in single-species biofilm formation"/>
    <property type="evidence" value="ECO:0007669"/>
    <property type="project" value="TreeGrafter"/>
</dbReference>
<dbReference type="CDD" id="cd00130">
    <property type="entry name" value="PAS"/>
    <property type="match status" value="1"/>
</dbReference>
<reference evidence="5 6" key="1">
    <citation type="submission" date="2013-01" db="EMBL/GenBank/DDBJ databases">
        <authorList>
            <person name="Harkins D.M."/>
            <person name="Durkin A.S."/>
            <person name="Brinkac L.M."/>
            <person name="Haft D.H."/>
            <person name="Selengut J.D."/>
            <person name="Sanka R."/>
            <person name="DePew J."/>
            <person name="Purushe J."/>
            <person name="Galloway R.L."/>
            <person name="Vinetz J.M."/>
            <person name="Sutton G.G."/>
            <person name="Nierman W.C."/>
            <person name="Fouts D.E."/>
        </authorList>
    </citation>
    <scope>NUCLEOTIDE SEQUENCE [LARGE SCALE GENOMIC DNA]</scope>
    <source>
        <strain evidence="5 6">79601</strain>
    </source>
</reference>
<dbReference type="InterPro" id="IPR035965">
    <property type="entry name" value="PAS-like_dom_sf"/>
</dbReference>
<dbReference type="InterPro" id="IPR013655">
    <property type="entry name" value="PAS_fold_3"/>
</dbReference>
<dbReference type="CDD" id="cd01949">
    <property type="entry name" value="GGDEF"/>
    <property type="match status" value="1"/>
</dbReference>
<accession>M6CUH4</accession>
<dbReference type="InterPro" id="IPR000160">
    <property type="entry name" value="GGDEF_dom"/>
</dbReference>
<dbReference type="NCBIfam" id="TIGR00229">
    <property type="entry name" value="sensory_box"/>
    <property type="match status" value="1"/>
</dbReference>
<dbReference type="PROSITE" id="PS50887">
    <property type="entry name" value="GGDEF"/>
    <property type="match status" value="1"/>
</dbReference>
<sequence>MNYENEFNLEKFFNYSLDLFAIQRMDGTVIEVNPSFQRVLGWPREELIGRSTFHLLHPEELESIQHELETSDPSAPKLSVQSRVRCFDGSYKYFEWTGFPDLESGLVYMTGRDITETIESNRKISRLAVELQEANEMLFEQASTDPLTKLKNRRAFNEELSYLIKLTQRQENVLSLLMLDVDHFKDYNDKFGHPAGDRVLADLASLLTRTLRGSDVLARYGGEEFIIALPNTSEDKAIELAEKLVTVTREFAWEKRSVTISVGVATENFDKNTQIKKFDYSTSLIEDADKALYHSKTNGRNRATHSSQIH</sequence>
<comment type="catalytic activity">
    <reaction evidence="2">
        <text>2 GTP = 3',3'-c-di-GMP + 2 diphosphate</text>
        <dbReference type="Rhea" id="RHEA:24898"/>
        <dbReference type="ChEBI" id="CHEBI:33019"/>
        <dbReference type="ChEBI" id="CHEBI:37565"/>
        <dbReference type="ChEBI" id="CHEBI:58805"/>
        <dbReference type="EC" id="2.7.7.65"/>
    </reaction>
</comment>
<evidence type="ECO:0000313" key="6">
    <source>
        <dbReference type="Proteomes" id="UP000011988"/>
    </source>
</evidence>
<name>M6CUH4_9LEPT</name>
<proteinExistence type="predicted"/>
<dbReference type="InterPro" id="IPR050469">
    <property type="entry name" value="Diguanylate_Cyclase"/>
</dbReference>